<dbReference type="SUPFAM" id="SSF53448">
    <property type="entry name" value="Nucleotide-diphospho-sugar transferases"/>
    <property type="match status" value="1"/>
</dbReference>
<reference evidence="2" key="2">
    <citation type="submission" date="2020-09" db="EMBL/GenBank/DDBJ databases">
        <authorList>
            <person name="Sun Q."/>
            <person name="Kim S."/>
        </authorList>
    </citation>
    <scope>NUCLEOTIDE SEQUENCE</scope>
    <source>
        <strain evidence="2">KCTC 23430</strain>
    </source>
</reference>
<keyword evidence="3" id="KW-1185">Reference proteome</keyword>
<dbReference type="Gene3D" id="3.90.550.20">
    <property type="match status" value="1"/>
</dbReference>
<dbReference type="PANTHER" id="PTHR32385:SF15">
    <property type="entry name" value="INOSITOL PHOSPHOCERAMIDE MANNOSYLTRANSFERASE 1"/>
    <property type="match status" value="1"/>
</dbReference>
<dbReference type="InterPro" id="IPR051706">
    <property type="entry name" value="Glycosyltransferase_domain"/>
</dbReference>
<dbReference type="Pfam" id="PF04488">
    <property type="entry name" value="Gly_transf_sug"/>
    <property type="match status" value="1"/>
</dbReference>
<dbReference type="Proteomes" id="UP000644693">
    <property type="component" value="Unassembled WGS sequence"/>
</dbReference>
<dbReference type="InterPro" id="IPR007577">
    <property type="entry name" value="GlycoTrfase_DXD_sugar-bd_CS"/>
</dbReference>
<comment type="caution">
    <text evidence="2">The sequence shown here is derived from an EMBL/GenBank/DDBJ whole genome shotgun (WGS) entry which is preliminary data.</text>
</comment>
<sequence length="249" mass="28412">MSIPHRILRFWHQPDTLPQPIQDVLTRSEAACAQFEHRLWSDEDACGVLARHYGPAYLKLYQRLRIPAARSDLARMLMLYHEGGLYMDASFELKASPAPLLGDDLDCVFIRRDDNHAAKRVPDHAPLANSVMAACPNNPIIRRCIDRIFSNLIDGDFNQRLVHAMGSGVLTSVVDAEADRRRIGVMGIEQFSAEYAANTRVPGTTNTWLEMQPEGVVEQSYHRRHSATREWRLSLFGHLIHLRFSRFKP</sequence>
<accession>A0A918XI34</accession>
<evidence type="ECO:0000256" key="1">
    <source>
        <dbReference type="ARBA" id="ARBA00022679"/>
    </source>
</evidence>
<dbReference type="GO" id="GO:0000030">
    <property type="term" value="F:mannosyltransferase activity"/>
    <property type="evidence" value="ECO:0007669"/>
    <property type="project" value="TreeGrafter"/>
</dbReference>
<reference evidence="2" key="1">
    <citation type="journal article" date="2014" name="Int. J. Syst. Evol. Microbiol.">
        <title>Complete genome sequence of Corynebacterium casei LMG S-19264T (=DSM 44701T), isolated from a smear-ripened cheese.</title>
        <authorList>
            <consortium name="US DOE Joint Genome Institute (JGI-PGF)"/>
            <person name="Walter F."/>
            <person name="Albersmeier A."/>
            <person name="Kalinowski J."/>
            <person name="Ruckert C."/>
        </authorList>
    </citation>
    <scope>NUCLEOTIDE SEQUENCE</scope>
    <source>
        <strain evidence="2">KCTC 23430</strain>
    </source>
</reference>
<dbReference type="InterPro" id="IPR029044">
    <property type="entry name" value="Nucleotide-diphossugar_trans"/>
</dbReference>
<dbReference type="EMBL" id="BMYM01000001">
    <property type="protein sequence ID" value="GHD32734.1"/>
    <property type="molecule type" value="Genomic_DNA"/>
</dbReference>
<dbReference type="PANTHER" id="PTHR32385">
    <property type="entry name" value="MANNOSYL PHOSPHORYLINOSITOL CERAMIDE SYNTHASE"/>
    <property type="match status" value="1"/>
</dbReference>
<dbReference type="AlphaFoldDB" id="A0A918XI34"/>
<gene>
    <name evidence="2" type="ORF">GCM10007053_17360</name>
</gene>
<name>A0A918XI34_9GAMM</name>
<organism evidence="2 3">
    <name type="scientific">Parahalioglobus pacificus</name>
    <dbReference type="NCBI Taxonomy" id="930806"/>
    <lineage>
        <taxon>Bacteria</taxon>
        <taxon>Pseudomonadati</taxon>
        <taxon>Pseudomonadota</taxon>
        <taxon>Gammaproteobacteria</taxon>
        <taxon>Cellvibrionales</taxon>
        <taxon>Halieaceae</taxon>
        <taxon>Parahalioglobus</taxon>
    </lineage>
</organism>
<dbReference type="RefSeq" id="WP_189477179.1">
    <property type="nucleotide sequence ID" value="NZ_BMYM01000001.1"/>
</dbReference>
<dbReference type="GO" id="GO:0016020">
    <property type="term" value="C:membrane"/>
    <property type="evidence" value="ECO:0007669"/>
    <property type="project" value="GOC"/>
</dbReference>
<keyword evidence="1" id="KW-0808">Transferase</keyword>
<evidence type="ECO:0000313" key="2">
    <source>
        <dbReference type="EMBL" id="GHD32734.1"/>
    </source>
</evidence>
<dbReference type="GO" id="GO:0051999">
    <property type="term" value="P:mannosyl-inositol phosphorylceramide biosynthetic process"/>
    <property type="evidence" value="ECO:0007669"/>
    <property type="project" value="TreeGrafter"/>
</dbReference>
<evidence type="ECO:0008006" key="4">
    <source>
        <dbReference type="Google" id="ProtNLM"/>
    </source>
</evidence>
<evidence type="ECO:0000313" key="3">
    <source>
        <dbReference type="Proteomes" id="UP000644693"/>
    </source>
</evidence>
<protein>
    <recommendedName>
        <fullName evidence="4">Glycosyltransferase sugar-binding region containing DXD motif-containing protein</fullName>
    </recommendedName>
</protein>
<proteinExistence type="predicted"/>